<keyword evidence="3" id="KW-1185">Reference proteome</keyword>
<evidence type="ECO:0000259" key="1">
    <source>
        <dbReference type="Pfam" id="PF09848"/>
    </source>
</evidence>
<protein>
    <submittedName>
        <fullName evidence="2">Uncharacterized protein DUF2075</fullName>
    </submittedName>
</protein>
<dbReference type="InterPro" id="IPR027417">
    <property type="entry name" value="P-loop_NTPase"/>
</dbReference>
<dbReference type="EMBL" id="QGGV01000018">
    <property type="protein sequence ID" value="PWK51655.1"/>
    <property type="molecule type" value="Genomic_DNA"/>
</dbReference>
<feature type="domain" description="Schlafen group 3-like DNA/RNA helicase" evidence="1">
    <location>
        <begin position="242"/>
        <end position="629"/>
    </location>
</feature>
<sequence length="661" mass="74249">MNLTCKGMRDSYYSASALDFLNSSDESVLGELARSHHHALEHEQRFAWIKQIEILKRVLASTPDAHVFLEFSVPRMGKRADAVVLHCGMVIVLEFKVNSASFDRAAIEQVHDYALDLKNFHLGSHSLPILPVLIATRAEARLQQPRWATDLVSAPVLIGPNGLADTLALQRPPAARHDHIDVAAWRASGYRPTPTIIEAAEALYRSHAVEEISRSDAGAKNLQATAGRIAEVIEESKRDQFKSICFITGVPGAGKTLAGLNIAAKRAKRHEDEHAVFLSGNGPLVDVLREALARDQNSREKIALGEARRRVRTFVQNIHHFRDHYLDRDEVPFEKVVVFDEAQRAWTAGQATNFMKKRGYDDFDKSEPEFLISVMDRHRDWCTVICLIGGGQEINTGEAGLMEWLTALKDRFPGWRVHASSLLEDRHYTASSEAKTLLAAPNIVKHPDLHLAVSMRSFRAEQLSAFVGQMLDGDASGAKHSLAAMGGRYPIVVSRDLARVRSWLRSMARGSERLGLVASSGGYRLRPEGIHVKAKIEPATWFLNDRLDVRSSYYLEEVATQFDIQGLELDWAGVCWDADLRWIDAAWQFHAFKGTKWQQVRDETKRLYLLNAYRVLLTRARQGMAIFVPTGDRDDPTRPPAFYDGTYEFLLRCGAVQLEDQ</sequence>
<comment type="caution">
    <text evidence="2">The sequence shown here is derived from an EMBL/GenBank/DDBJ whole genome shotgun (WGS) entry which is preliminary data.</text>
</comment>
<dbReference type="SUPFAM" id="SSF52540">
    <property type="entry name" value="P-loop containing nucleoside triphosphate hydrolases"/>
    <property type="match status" value="1"/>
</dbReference>
<gene>
    <name evidence="2" type="ORF">C8D95_1188</name>
</gene>
<dbReference type="Pfam" id="PF09848">
    <property type="entry name" value="SLFN-g3_helicase"/>
    <property type="match status" value="1"/>
</dbReference>
<name>A0A316FU99_9RHOB</name>
<dbReference type="AlphaFoldDB" id="A0A316FU99"/>
<evidence type="ECO:0000313" key="2">
    <source>
        <dbReference type="EMBL" id="PWK51655.1"/>
    </source>
</evidence>
<dbReference type="Proteomes" id="UP000245390">
    <property type="component" value="Unassembled WGS sequence"/>
</dbReference>
<accession>A0A316FU99</accession>
<dbReference type="Gene3D" id="3.40.50.300">
    <property type="entry name" value="P-loop containing nucleotide triphosphate hydrolases"/>
    <property type="match status" value="1"/>
</dbReference>
<dbReference type="InterPro" id="IPR018647">
    <property type="entry name" value="SLFN_3-like_DNA/RNA_helicase"/>
</dbReference>
<evidence type="ECO:0000313" key="3">
    <source>
        <dbReference type="Proteomes" id="UP000245390"/>
    </source>
</evidence>
<organism evidence="2 3">
    <name type="scientific">Silicimonas algicola</name>
    <dbReference type="NCBI Taxonomy" id="1826607"/>
    <lineage>
        <taxon>Bacteria</taxon>
        <taxon>Pseudomonadati</taxon>
        <taxon>Pseudomonadota</taxon>
        <taxon>Alphaproteobacteria</taxon>
        <taxon>Rhodobacterales</taxon>
        <taxon>Paracoccaceae</taxon>
    </lineage>
</organism>
<reference evidence="2 3" key="1">
    <citation type="submission" date="2018-05" db="EMBL/GenBank/DDBJ databases">
        <title>Genomic Encyclopedia of Type Strains, Phase IV (KMG-IV): sequencing the most valuable type-strain genomes for metagenomic binning, comparative biology and taxonomic classification.</title>
        <authorList>
            <person name="Goeker M."/>
        </authorList>
    </citation>
    <scope>NUCLEOTIDE SEQUENCE [LARGE SCALE GENOMIC DNA]</scope>
    <source>
        <strain evidence="2 3">DSM 103371</strain>
    </source>
</reference>
<proteinExistence type="predicted"/>